<dbReference type="Proteomes" id="UP000319817">
    <property type="component" value="Chromosome"/>
</dbReference>
<proteinExistence type="predicted"/>
<dbReference type="RefSeq" id="WP_419189018.1">
    <property type="nucleotide sequence ID" value="NZ_CP036526.1"/>
</dbReference>
<evidence type="ECO:0000256" key="2">
    <source>
        <dbReference type="ARBA" id="ARBA00023315"/>
    </source>
</evidence>
<evidence type="ECO:0000313" key="5">
    <source>
        <dbReference type="Proteomes" id="UP000319817"/>
    </source>
</evidence>
<keyword evidence="5" id="KW-1185">Reference proteome</keyword>
<keyword evidence="1 4" id="KW-0808">Transferase</keyword>
<dbReference type="Pfam" id="PF00583">
    <property type="entry name" value="Acetyltransf_1"/>
    <property type="match status" value="1"/>
</dbReference>
<dbReference type="InterPro" id="IPR050680">
    <property type="entry name" value="YpeA/RimI_acetyltransf"/>
</dbReference>
<evidence type="ECO:0000256" key="1">
    <source>
        <dbReference type="ARBA" id="ARBA00022679"/>
    </source>
</evidence>
<accession>A0A517NW75</accession>
<dbReference type="EMBL" id="CP036526">
    <property type="protein sequence ID" value="QDT11373.1"/>
    <property type="molecule type" value="Genomic_DNA"/>
</dbReference>
<dbReference type="InterPro" id="IPR000182">
    <property type="entry name" value="GNAT_dom"/>
</dbReference>
<feature type="domain" description="N-acetyltransferase" evidence="3">
    <location>
        <begin position="9"/>
        <end position="163"/>
    </location>
</feature>
<evidence type="ECO:0000313" key="4">
    <source>
        <dbReference type="EMBL" id="QDT11373.1"/>
    </source>
</evidence>
<dbReference type="InterPro" id="IPR016181">
    <property type="entry name" value="Acyl_CoA_acyltransferase"/>
</dbReference>
<dbReference type="Gene3D" id="3.40.630.30">
    <property type="match status" value="1"/>
</dbReference>
<sequence>MTKPDGTGLNIVLATDHDADGCLEVKRWLREYNKDANPEWMTLLRDEQQSPAPLNLIARPIDESAGEFAAKVVGGLIATTQRHWLRIDIMAISPAHRRQGIGKKLLLQAESIATSRGCQHSFVDTMSHQSPDFYRRCGYTQVGELPDWDSNGGSKYFLIKKLADT</sequence>
<evidence type="ECO:0000259" key="3">
    <source>
        <dbReference type="PROSITE" id="PS51186"/>
    </source>
</evidence>
<gene>
    <name evidence="4" type="ORF">K239x_33680</name>
</gene>
<keyword evidence="2" id="KW-0012">Acyltransferase</keyword>
<protein>
    <submittedName>
        <fullName evidence="4">Putative acetyltransferase</fullName>
    </submittedName>
</protein>
<dbReference type="PANTHER" id="PTHR43420:SF12">
    <property type="entry name" value="N-ACETYLTRANSFERASE DOMAIN-CONTAINING PROTEIN"/>
    <property type="match status" value="1"/>
</dbReference>
<dbReference type="AlphaFoldDB" id="A0A517NW75"/>
<dbReference type="PANTHER" id="PTHR43420">
    <property type="entry name" value="ACETYLTRANSFERASE"/>
    <property type="match status" value="1"/>
</dbReference>
<reference evidence="4 5" key="1">
    <citation type="submission" date="2019-02" db="EMBL/GenBank/DDBJ databases">
        <title>Deep-cultivation of Planctomycetes and their phenomic and genomic characterization uncovers novel biology.</title>
        <authorList>
            <person name="Wiegand S."/>
            <person name="Jogler M."/>
            <person name="Boedeker C."/>
            <person name="Pinto D."/>
            <person name="Vollmers J."/>
            <person name="Rivas-Marin E."/>
            <person name="Kohn T."/>
            <person name="Peeters S.H."/>
            <person name="Heuer A."/>
            <person name="Rast P."/>
            <person name="Oberbeckmann S."/>
            <person name="Bunk B."/>
            <person name="Jeske O."/>
            <person name="Meyerdierks A."/>
            <person name="Storesund J.E."/>
            <person name="Kallscheuer N."/>
            <person name="Luecker S."/>
            <person name="Lage O.M."/>
            <person name="Pohl T."/>
            <person name="Merkel B.J."/>
            <person name="Hornburger P."/>
            <person name="Mueller R.-W."/>
            <person name="Bruemmer F."/>
            <person name="Labrenz M."/>
            <person name="Spormann A.M."/>
            <person name="Op den Camp H."/>
            <person name="Overmann J."/>
            <person name="Amann R."/>
            <person name="Jetten M.S.M."/>
            <person name="Mascher T."/>
            <person name="Medema M.H."/>
            <person name="Devos D.P."/>
            <person name="Kaster A.-K."/>
            <person name="Ovreas L."/>
            <person name="Rohde M."/>
            <person name="Galperin M.Y."/>
            <person name="Jogler C."/>
        </authorList>
    </citation>
    <scope>NUCLEOTIDE SEQUENCE [LARGE SCALE GENOMIC DNA]</scope>
    <source>
        <strain evidence="4 5">K23_9</strain>
    </source>
</reference>
<dbReference type="CDD" id="cd04301">
    <property type="entry name" value="NAT_SF"/>
    <property type="match status" value="1"/>
</dbReference>
<dbReference type="GO" id="GO:0016747">
    <property type="term" value="F:acyltransferase activity, transferring groups other than amino-acyl groups"/>
    <property type="evidence" value="ECO:0007669"/>
    <property type="project" value="InterPro"/>
</dbReference>
<organism evidence="4 5">
    <name type="scientific">Stieleria marina</name>
    <dbReference type="NCBI Taxonomy" id="1930275"/>
    <lineage>
        <taxon>Bacteria</taxon>
        <taxon>Pseudomonadati</taxon>
        <taxon>Planctomycetota</taxon>
        <taxon>Planctomycetia</taxon>
        <taxon>Pirellulales</taxon>
        <taxon>Pirellulaceae</taxon>
        <taxon>Stieleria</taxon>
    </lineage>
</organism>
<dbReference type="PROSITE" id="PS51186">
    <property type="entry name" value="GNAT"/>
    <property type="match status" value="1"/>
</dbReference>
<dbReference type="SUPFAM" id="SSF55729">
    <property type="entry name" value="Acyl-CoA N-acyltransferases (Nat)"/>
    <property type="match status" value="1"/>
</dbReference>
<name>A0A517NW75_9BACT</name>